<reference evidence="3" key="1">
    <citation type="journal article" date="2011" name="Proc. Natl. Acad. Sci. U.S.A.">
        <title>Obligate biotrophy features unraveled by the genomic analysis of rust fungi.</title>
        <authorList>
            <person name="Duplessis S."/>
            <person name="Cuomo C.A."/>
            <person name="Lin Y.-C."/>
            <person name="Aerts A."/>
            <person name="Tisserant E."/>
            <person name="Veneault-Fourrey C."/>
            <person name="Joly D.L."/>
            <person name="Hacquard S."/>
            <person name="Amselem J."/>
            <person name="Cantarel B.L."/>
            <person name="Chiu R."/>
            <person name="Coutinho P.M."/>
            <person name="Feau N."/>
            <person name="Field M."/>
            <person name="Frey P."/>
            <person name="Gelhaye E."/>
            <person name="Goldberg J."/>
            <person name="Grabherr M.G."/>
            <person name="Kodira C.D."/>
            <person name="Kohler A."/>
            <person name="Kuees U."/>
            <person name="Lindquist E.A."/>
            <person name="Lucas S.M."/>
            <person name="Mago R."/>
            <person name="Mauceli E."/>
            <person name="Morin E."/>
            <person name="Murat C."/>
            <person name="Pangilinan J.L."/>
            <person name="Park R."/>
            <person name="Pearson M."/>
            <person name="Quesneville H."/>
            <person name="Rouhier N."/>
            <person name="Sakthikumar S."/>
            <person name="Salamov A.A."/>
            <person name="Schmutz J."/>
            <person name="Selles B."/>
            <person name="Shapiro H."/>
            <person name="Tanguay P."/>
            <person name="Tuskan G.A."/>
            <person name="Henrissat B."/>
            <person name="Van de Peer Y."/>
            <person name="Rouze P."/>
            <person name="Ellis J.G."/>
            <person name="Dodds P.N."/>
            <person name="Schein J.E."/>
            <person name="Zhong S."/>
            <person name="Hamelin R.C."/>
            <person name="Grigoriev I.V."/>
            <person name="Szabo L.J."/>
            <person name="Martin F."/>
        </authorList>
    </citation>
    <scope>NUCLEOTIDE SEQUENCE [LARGE SCALE GENOMIC DNA]</scope>
    <source>
        <strain evidence="3">98AG31 / pathotype 3-4-7</strain>
    </source>
</reference>
<dbReference type="Proteomes" id="UP000001072">
    <property type="component" value="Unassembled WGS sequence"/>
</dbReference>
<dbReference type="GeneID" id="18932182"/>
<feature type="compositionally biased region" description="Basic and acidic residues" evidence="1">
    <location>
        <begin position="35"/>
        <end position="48"/>
    </location>
</feature>
<dbReference type="KEGG" id="mlr:MELLADRAFT_72757"/>
<dbReference type="EMBL" id="GL883130">
    <property type="protein sequence ID" value="EGG02456.1"/>
    <property type="molecule type" value="Genomic_DNA"/>
</dbReference>
<evidence type="ECO:0000313" key="2">
    <source>
        <dbReference type="EMBL" id="EGG02456.1"/>
    </source>
</evidence>
<dbReference type="HOGENOM" id="CLU_2794468_0_0_1"/>
<evidence type="ECO:0000313" key="3">
    <source>
        <dbReference type="Proteomes" id="UP000001072"/>
    </source>
</evidence>
<feature type="region of interest" description="Disordered" evidence="1">
    <location>
        <begin position="1"/>
        <end position="48"/>
    </location>
</feature>
<evidence type="ECO:0000256" key="1">
    <source>
        <dbReference type="SAM" id="MobiDB-lite"/>
    </source>
</evidence>
<accession>F4RYE5</accession>
<proteinExistence type="predicted"/>
<protein>
    <submittedName>
        <fullName evidence="2">Uncharacterized protein</fullName>
    </submittedName>
</protein>
<gene>
    <name evidence="2" type="ORF">MELLADRAFT_72757</name>
</gene>
<organism evidence="3">
    <name type="scientific">Melampsora larici-populina (strain 98AG31 / pathotype 3-4-7)</name>
    <name type="common">Poplar leaf rust fungus</name>
    <dbReference type="NCBI Taxonomy" id="747676"/>
    <lineage>
        <taxon>Eukaryota</taxon>
        <taxon>Fungi</taxon>
        <taxon>Dikarya</taxon>
        <taxon>Basidiomycota</taxon>
        <taxon>Pucciniomycotina</taxon>
        <taxon>Pucciniomycetes</taxon>
        <taxon>Pucciniales</taxon>
        <taxon>Melampsoraceae</taxon>
        <taxon>Melampsora</taxon>
    </lineage>
</organism>
<sequence length="68" mass="7972">MFKTQEALKIKKRREIRQEKKNAKTKAKGKGKGKGKVEKTKEEKKSRREELWEANLAVGEYSVESFVF</sequence>
<name>F4RYE5_MELLP</name>
<keyword evidence="3" id="KW-1185">Reference proteome</keyword>
<dbReference type="RefSeq" id="XP_007414145.1">
    <property type="nucleotide sequence ID" value="XM_007414083.1"/>
</dbReference>
<dbReference type="AlphaFoldDB" id="F4RYE5"/>
<dbReference type="VEuPathDB" id="FungiDB:MELLADRAFT_72757"/>
<feature type="compositionally biased region" description="Basic residues" evidence="1">
    <location>
        <begin position="23"/>
        <end position="34"/>
    </location>
</feature>
<dbReference type="InParanoid" id="F4RYE5"/>